<keyword evidence="7" id="KW-0472">Membrane</keyword>
<reference evidence="12" key="1">
    <citation type="submission" date="2020-07" db="EMBL/GenBank/DDBJ databases">
        <title>novel species isolated from the respiratory tract of Marmot.</title>
        <authorList>
            <person name="Zhang G."/>
        </authorList>
    </citation>
    <scope>NUCLEOTIDE SEQUENCE [LARGE SCALE GENOMIC DNA]</scope>
    <source>
        <strain evidence="12">686</strain>
    </source>
</reference>
<dbReference type="PANTHER" id="PTHR42711">
    <property type="entry name" value="ABC TRANSPORTER ATP-BINDING PROTEIN"/>
    <property type="match status" value="1"/>
</dbReference>
<keyword evidence="12" id="KW-1185">Reference proteome</keyword>
<dbReference type="Proteomes" id="UP000515663">
    <property type="component" value="Chromosome"/>
</dbReference>
<keyword evidence="4" id="KW-0547">Nucleotide-binding</keyword>
<name>A0A7D7LWU3_9ACTN</name>
<dbReference type="PROSITE" id="PS00211">
    <property type="entry name" value="ABC_TRANSPORTER_1"/>
    <property type="match status" value="1"/>
</dbReference>
<accession>A0A7D7LWU3</accession>
<protein>
    <submittedName>
        <fullName evidence="11">ATP-binding cassette domain-containing protein</fullName>
    </submittedName>
</protein>
<dbReference type="InterPro" id="IPR027417">
    <property type="entry name" value="P-loop_NTPase"/>
</dbReference>
<dbReference type="PANTHER" id="PTHR42711:SF19">
    <property type="entry name" value="DOXORUBICIN RESISTANCE ATP-BINDING PROTEIN DRRA"/>
    <property type="match status" value="1"/>
</dbReference>
<organism evidence="11 12">
    <name type="scientific">Gordonia jinghuaiqii</name>
    <dbReference type="NCBI Taxonomy" id="2758710"/>
    <lineage>
        <taxon>Bacteria</taxon>
        <taxon>Bacillati</taxon>
        <taxon>Actinomycetota</taxon>
        <taxon>Actinomycetes</taxon>
        <taxon>Mycobacteriales</taxon>
        <taxon>Gordoniaceae</taxon>
        <taxon>Gordonia</taxon>
    </lineage>
</organism>
<dbReference type="AlphaFoldDB" id="A0A7D7LWU3"/>
<evidence type="ECO:0000313" key="12">
    <source>
        <dbReference type="Proteomes" id="UP000515663"/>
    </source>
</evidence>
<evidence type="ECO:0000256" key="8">
    <source>
        <dbReference type="ARBA" id="ARBA00023251"/>
    </source>
</evidence>
<dbReference type="SMART" id="SM00382">
    <property type="entry name" value="AAA"/>
    <property type="match status" value="1"/>
</dbReference>
<keyword evidence="5 11" id="KW-0067">ATP-binding</keyword>
<evidence type="ECO:0000256" key="2">
    <source>
        <dbReference type="ARBA" id="ARBA00022448"/>
    </source>
</evidence>
<dbReference type="KEGG" id="gji:H1R19_00305"/>
<keyword evidence="8" id="KW-0046">Antibiotic resistance</keyword>
<feature type="domain" description="ABC transporter" evidence="10">
    <location>
        <begin position="6"/>
        <end position="236"/>
    </location>
</feature>
<proteinExistence type="inferred from homology"/>
<dbReference type="GO" id="GO:0043215">
    <property type="term" value="P:daunorubicin transport"/>
    <property type="evidence" value="ECO:0007669"/>
    <property type="project" value="InterPro"/>
</dbReference>
<dbReference type="NCBIfam" id="TIGR01188">
    <property type="entry name" value="drrA"/>
    <property type="match status" value="1"/>
</dbReference>
<dbReference type="GO" id="GO:0016887">
    <property type="term" value="F:ATP hydrolysis activity"/>
    <property type="evidence" value="ECO:0007669"/>
    <property type="project" value="InterPro"/>
</dbReference>
<evidence type="ECO:0000256" key="5">
    <source>
        <dbReference type="ARBA" id="ARBA00022840"/>
    </source>
</evidence>
<evidence type="ECO:0000256" key="7">
    <source>
        <dbReference type="ARBA" id="ARBA00023136"/>
    </source>
</evidence>
<dbReference type="InterPro" id="IPR017871">
    <property type="entry name" value="ABC_transporter-like_CS"/>
</dbReference>
<evidence type="ECO:0000259" key="10">
    <source>
        <dbReference type="PROSITE" id="PS50893"/>
    </source>
</evidence>
<dbReference type="Pfam" id="PF00005">
    <property type="entry name" value="ABC_tran"/>
    <property type="match status" value="1"/>
</dbReference>
<comment type="similarity">
    <text evidence="9">Belongs to the ABC transporter superfamily. Drug exporter-1 (DrugE1) (TC 3.A.1.105) family.</text>
</comment>
<dbReference type="SUPFAM" id="SSF52540">
    <property type="entry name" value="P-loop containing nucleoside triphosphate hydrolases"/>
    <property type="match status" value="1"/>
</dbReference>
<evidence type="ECO:0000256" key="4">
    <source>
        <dbReference type="ARBA" id="ARBA00022741"/>
    </source>
</evidence>
<evidence type="ECO:0000256" key="6">
    <source>
        <dbReference type="ARBA" id="ARBA00022967"/>
    </source>
</evidence>
<keyword evidence="2" id="KW-0813">Transport</keyword>
<dbReference type="GO" id="GO:1900753">
    <property type="term" value="P:doxorubicin transport"/>
    <property type="evidence" value="ECO:0007669"/>
    <property type="project" value="InterPro"/>
</dbReference>
<sequence>MSEPAVRVDAITKSFGDVHAVRDISFEVPAGTVLGILGPNGAGKTTLVDILCTLLTPDSGTASVAGRDVVRDAAGVREAISMTGQYAALDETLGGRDNLIFFGRMQGLRRRAARERADHLLEQFDLAEYAKRPVFAYSGGMRRRLDIACGLVVRPEVVFLDEPTTGLDPRSRQAVWGLVESLKADGITTLLTTQYLEEADRLSDSIVVLDKGQVVAEGTAAELKNKVGGTYCEVILDDPLRADALGALLTERLGTEHRPTVGAGATITLTSTDGIATMGEVIAIARDAGIGLADIGLRTPSLDDVFLTLTGSPGSGATDSEAGSAR</sequence>
<dbReference type="InterPro" id="IPR003593">
    <property type="entry name" value="AAA+_ATPase"/>
</dbReference>
<dbReference type="GO" id="GO:0055085">
    <property type="term" value="P:transmembrane transport"/>
    <property type="evidence" value="ECO:0007669"/>
    <property type="project" value="UniProtKB-ARBA"/>
</dbReference>
<gene>
    <name evidence="11" type="ORF">H1R19_00305</name>
</gene>
<dbReference type="InterPro" id="IPR003439">
    <property type="entry name" value="ABC_transporter-like_ATP-bd"/>
</dbReference>
<dbReference type="EMBL" id="CP059491">
    <property type="protein sequence ID" value="QMT01698.1"/>
    <property type="molecule type" value="Genomic_DNA"/>
</dbReference>
<dbReference type="GO" id="GO:0005524">
    <property type="term" value="F:ATP binding"/>
    <property type="evidence" value="ECO:0007669"/>
    <property type="project" value="UniProtKB-KW"/>
</dbReference>
<evidence type="ECO:0000313" key="11">
    <source>
        <dbReference type="EMBL" id="QMT01698.1"/>
    </source>
</evidence>
<keyword evidence="6" id="KW-1278">Translocase</keyword>
<dbReference type="FunFam" id="3.40.50.300:FF:000589">
    <property type="entry name" value="ABC transporter, ATP-binding subunit"/>
    <property type="match status" value="1"/>
</dbReference>
<dbReference type="GO" id="GO:0005886">
    <property type="term" value="C:plasma membrane"/>
    <property type="evidence" value="ECO:0007669"/>
    <property type="project" value="UniProtKB-SubCell"/>
</dbReference>
<evidence type="ECO:0000256" key="1">
    <source>
        <dbReference type="ARBA" id="ARBA00004413"/>
    </source>
</evidence>
<evidence type="ECO:0000256" key="3">
    <source>
        <dbReference type="ARBA" id="ARBA00022475"/>
    </source>
</evidence>
<dbReference type="InterPro" id="IPR005894">
    <property type="entry name" value="DrrA"/>
</dbReference>
<dbReference type="PROSITE" id="PS50893">
    <property type="entry name" value="ABC_TRANSPORTER_2"/>
    <property type="match status" value="1"/>
</dbReference>
<evidence type="ECO:0000256" key="9">
    <source>
        <dbReference type="ARBA" id="ARBA00049985"/>
    </source>
</evidence>
<dbReference type="GO" id="GO:0046677">
    <property type="term" value="P:response to antibiotic"/>
    <property type="evidence" value="ECO:0007669"/>
    <property type="project" value="UniProtKB-KW"/>
</dbReference>
<keyword evidence="3" id="KW-1003">Cell membrane</keyword>
<dbReference type="Gene3D" id="3.40.50.300">
    <property type="entry name" value="P-loop containing nucleotide triphosphate hydrolases"/>
    <property type="match status" value="1"/>
</dbReference>
<comment type="subcellular location">
    <subcellularLocation>
        <location evidence="1">Cell membrane</location>
        <topology evidence="1">Peripheral membrane protein</topology>
        <orientation evidence="1">Cytoplasmic side</orientation>
    </subcellularLocation>
</comment>
<dbReference type="RefSeq" id="WP_219850299.1">
    <property type="nucleotide sequence ID" value="NZ_CP059491.1"/>
</dbReference>
<dbReference type="InterPro" id="IPR050763">
    <property type="entry name" value="ABC_transporter_ATP-binding"/>
</dbReference>